<evidence type="ECO:0000256" key="2">
    <source>
        <dbReference type="ARBA" id="ARBA00004236"/>
    </source>
</evidence>
<comment type="catalytic activity">
    <reaction evidence="1">
        <text>ATP + protein L-histidine = ADP + protein N-phospho-L-histidine.</text>
        <dbReference type="EC" id="2.7.13.3"/>
    </reaction>
</comment>
<reference evidence="19" key="1">
    <citation type="submission" date="2018-10" db="EMBL/GenBank/DDBJ databases">
        <title>Schaedlerella arabinophila gen. nov. sp. nov., isolated from the mouse intestinal tract and comparative analysis with the genome of the closely related altered Schaedler flora strain ASF502.</title>
        <authorList>
            <person name="Miyake S."/>
            <person name="Soh M."/>
            <person name="Seedorf H."/>
        </authorList>
    </citation>
    <scope>NUCLEOTIDE SEQUENCE [LARGE SCALE GENOMIC DNA]</scope>
    <source>
        <strain evidence="19">DSM 106076</strain>
    </source>
</reference>
<keyword evidence="12 15" id="KW-0472">Membrane</keyword>
<feature type="domain" description="PAC" evidence="18">
    <location>
        <begin position="399"/>
        <end position="454"/>
    </location>
</feature>
<keyword evidence="20" id="KW-1185">Reference proteome</keyword>
<evidence type="ECO:0000313" key="20">
    <source>
        <dbReference type="Proteomes" id="UP000274920"/>
    </source>
</evidence>
<evidence type="ECO:0000256" key="1">
    <source>
        <dbReference type="ARBA" id="ARBA00000085"/>
    </source>
</evidence>
<dbReference type="EMBL" id="RHJS01000002">
    <property type="protein sequence ID" value="RRK33277.1"/>
    <property type="molecule type" value="Genomic_DNA"/>
</dbReference>
<dbReference type="GO" id="GO:0005886">
    <property type="term" value="C:plasma membrane"/>
    <property type="evidence" value="ECO:0007669"/>
    <property type="project" value="UniProtKB-SubCell"/>
</dbReference>
<keyword evidence="8" id="KW-0547">Nucleotide-binding</keyword>
<keyword evidence="15" id="KW-1133">Transmembrane helix</keyword>
<dbReference type="Pfam" id="PF00512">
    <property type="entry name" value="HisKA"/>
    <property type="match status" value="1"/>
</dbReference>
<evidence type="ECO:0000256" key="10">
    <source>
        <dbReference type="ARBA" id="ARBA00022840"/>
    </source>
</evidence>
<dbReference type="SMART" id="SM00388">
    <property type="entry name" value="HisKA"/>
    <property type="match status" value="1"/>
</dbReference>
<evidence type="ECO:0000256" key="6">
    <source>
        <dbReference type="ARBA" id="ARBA00022553"/>
    </source>
</evidence>
<feature type="transmembrane region" description="Helical" evidence="15">
    <location>
        <begin position="286"/>
        <end position="304"/>
    </location>
</feature>
<feature type="modified residue" description="4-aspartylphosphate" evidence="14">
    <location>
        <position position="1061"/>
    </location>
</feature>
<organism evidence="19 20">
    <name type="scientific">Schaedlerella arabinosiphila</name>
    <dbReference type="NCBI Taxonomy" id="2044587"/>
    <lineage>
        <taxon>Bacteria</taxon>
        <taxon>Bacillati</taxon>
        <taxon>Bacillota</taxon>
        <taxon>Clostridia</taxon>
        <taxon>Lachnospirales</taxon>
        <taxon>Lachnospiraceae</taxon>
        <taxon>Schaedlerella</taxon>
    </lineage>
</organism>
<dbReference type="InterPro" id="IPR000700">
    <property type="entry name" value="PAS-assoc_C"/>
</dbReference>
<dbReference type="CDD" id="cd00075">
    <property type="entry name" value="HATPase"/>
    <property type="match status" value="1"/>
</dbReference>
<evidence type="ECO:0000259" key="16">
    <source>
        <dbReference type="PROSITE" id="PS50109"/>
    </source>
</evidence>
<sequence>MNEKKRSWYGLIYILFLMAAIIILFWWYTVQNSKRIEKQNLNYAEDSAQQTAQSISKEFENAINRISTYAYFLGEGLSEPKVSAEGLKGMTGNSLFDSFIYTDANGISLTSDGVVSDTSEKEYYVRGMNGETGMSVEKESSLFDETVVTFFAPLHYQGQIIGVLEGIYSANSYLCDLLSASYFGEKADVYLCMGDGMKISSSDGEENAENIFTMLSDSHIVSQESLEEIKKIFEFGGEGAFICPNGSKTDNICVINLPGNEYVLVQMFPKSVTQTMINNANRTGSILESMLITLFIIYIIILLTRTRKEKKRLEKENREMGYVIGGVNTLFARFVMIDFEKGTYHYLSGTRPERDEIECNGMMEDLCEYLCTFLIAEDDREKFSELFNVNSLAEMLGTDETDVRLEYHVQRNGEPEWEHMNVICLERKDGRVSKALFIRQNITEVKERELRIQAEISLANRKERQYRIAITSKALYTFDFNLTQDQIERDIVCMHGDRLESMVERVGLSLPCRASEWFERWKRYVADESMEDYCATINADYLKKCFAEGDTEINVEYWSEDLDGEKICVRQSFIMTWDDDTGDIMVMVVTKEITGQVKRQMEQTQALQDALLEAQHANNAKTTFLSNMSHDIRTPMNAIIGFTTIAVSHIDNREQVRDCLQKVLSSSNHLLSLINDILDMSRIESGKVQIKEQECNISEMMHNLVNIIQPQVKAKQLELFIDTYDIANEDVFADSLKLNQMFVNLISNAVKYTPAGGTVSFRIIQKSTYRRGYGDYIFIIKDNGIGMSPEFVEHIFEPFERESSTTKTGIQGTGLGMAITKNIVDMMGGKISVESEKGKGSTFTVELSLKLQNTEKEAEMIKELSGLRALVVDDDFDTCTSVSKMLKQIGMRAEWTTSGREAAYRAKSAFDEGDSYHTYIVDWQMPETSGIETARRIRSAVGNEAPIIILTAYDWTDIEEEAKAAGITAFCAKPLFMSDLKSVLLVANCLIEKEEKETAWLQADFSGKRILLVEDNELNREIAEEILEETGFVVETAPDGSDAVEMMKAAEEGYYDAILMDVQMPIMDGYEATRTIRAMSRADVRNLPIIAMTANAMDEDKEAALKNGMTAHIAKPIDVDVFISVLGHYLGQGK</sequence>
<dbReference type="PANTHER" id="PTHR45339:SF1">
    <property type="entry name" value="HYBRID SIGNAL TRANSDUCTION HISTIDINE KINASE J"/>
    <property type="match status" value="1"/>
</dbReference>
<protein>
    <recommendedName>
        <fullName evidence="4">Stage 0 sporulation protein A homolog</fullName>
        <ecNumber evidence="3">2.7.13.3</ecNumber>
    </recommendedName>
</protein>
<keyword evidence="15" id="KW-0812">Transmembrane</keyword>
<evidence type="ECO:0000313" key="19">
    <source>
        <dbReference type="EMBL" id="RRK33277.1"/>
    </source>
</evidence>
<dbReference type="CDD" id="cd00082">
    <property type="entry name" value="HisKA"/>
    <property type="match status" value="1"/>
</dbReference>
<dbReference type="InterPro" id="IPR011006">
    <property type="entry name" value="CheY-like_superfamily"/>
</dbReference>
<dbReference type="AlphaFoldDB" id="A0A3R8KZP5"/>
<dbReference type="SUPFAM" id="SSF52172">
    <property type="entry name" value="CheY-like"/>
    <property type="match status" value="2"/>
</dbReference>
<dbReference type="SUPFAM" id="SSF47384">
    <property type="entry name" value="Homodimeric domain of signal transducing histidine kinase"/>
    <property type="match status" value="1"/>
</dbReference>
<dbReference type="GO" id="GO:0000155">
    <property type="term" value="F:phosphorelay sensor kinase activity"/>
    <property type="evidence" value="ECO:0007669"/>
    <property type="project" value="InterPro"/>
</dbReference>
<dbReference type="Pfam" id="PF02518">
    <property type="entry name" value="HATPase_c"/>
    <property type="match status" value="1"/>
</dbReference>
<keyword evidence="10" id="KW-0067">ATP-binding</keyword>
<dbReference type="PANTHER" id="PTHR45339">
    <property type="entry name" value="HYBRID SIGNAL TRANSDUCTION HISTIDINE KINASE J"/>
    <property type="match status" value="1"/>
</dbReference>
<keyword evidence="11" id="KW-0902">Two-component regulatory system</keyword>
<dbReference type="Proteomes" id="UP000274920">
    <property type="component" value="Unassembled WGS sequence"/>
</dbReference>
<dbReference type="PROSITE" id="PS50109">
    <property type="entry name" value="HIS_KIN"/>
    <property type="match status" value="1"/>
</dbReference>
<evidence type="ECO:0000256" key="3">
    <source>
        <dbReference type="ARBA" id="ARBA00012438"/>
    </source>
</evidence>
<dbReference type="SUPFAM" id="SSF55874">
    <property type="entry name" value="ATPase domain of HSP90 chaperone/DNA topoisomerase II/histidine kinase"/>
    <property type="match status" value="1"/>
</dbReference>
<evidence type="ECO:0000256" key="15">
    <source>
        <dbReference type="SAM" id="Phobius"/>
    </source>
</evidence>
<dbReference type="SMART" id="SM00448">
    <property type="entry name" value="REC"/>
    <property type="match status" value="2"/>
</dbReference>
<evidence type="ECO:0000256" key="5">
    <source>
        <dbReference type="ARBA" id="ARBA00022475"/>
    </source>
</evidence>
<evidence type="ECO:0000256" key="13">
    <source>
        <dbReference type="ARBA" id="ARBA00024867"/>
    </source>
</evidence>
<evidence type="ECO:0000256" key="7">
    <source>
        <dbReference type="ARBA" id="ARBA00022679"/>
    </source>
</evidence>
<evidence type="ECO:0000256" key="9">
    <source>
        <dbReference type="ARBA" id="ARBA00022777"/>
    </source>
</evidence>
<feature type="domain" description="Response regulatory" evidence="17">
    <location>
        <begin position="868"/>
        <end position="988"/>
    </location>
</feature>
<dbReference type="Gene3D" id="3.40.50.2300">
    <property type="match status" value="2"/>
</dbReference>
<evidence type="ECO:0000259" key="18">
    <source>
        <dbReference type="PROSITE" id="PS50113"/>
    </source>
</evidence>
<dbReference type="Gene3D" id="1.10.287.130">
    <property type="match status" value="1"/>
</dbReference>
<dbReference type="InterPro" id="IPR001789">
    <property type="entry name" value="Sig_transdc_resp-reg_receiver"/>
</dbReference>
<feature type="domain" description="Response regulatory" evidence="17">
    <location>
        <begin position="1009"/>
        <end position="1130"/>
    </location>
</feature>
<dbReference type="InterPro" id="IPR003661">
    <property type="entry name" value="HisK_dim/P_dom"/>
</dbReference>
<evidence type="ECO:0000256" key="11">
    <source>
        <dbReference type="ARBA" id="ARBA00023012"/>
    </source>
</evidence>
<keyword evidence="6 14" id="KW-0597">Phosphoprotein</keyword>
<keyword evidence="9" id="KW-0418">Kinase</keyword>
<comment type="subcellular location">
    <subcellularLocation>
        <location evidence="2">Cell membrane</location>
    </subcellularLocation>
</comment>
<dbReference type="InterPro" id="IPR005467">
    <property type="entry name" value="His_kinase_dom"/>
</dbReference>
<dbReference type="InterPro" id="IPR004358">
    <property type="entry name" value="Sig_transdc_His_kin-like_C"/>
</dbReference>
<evidence type="ECO:0000256" key="8">
    <source>
        <dbReference type="ARBA" id="ARBA00022741"/>
    </source>
</evidence>
<dbReference type="Gene3D" id="3.30.565.10">
    <property type="entry name" value="Histidine kinase-like ATPase, C-terminal domain"/>
    <property type="match status" value="1"/>
</dbReference>
<feature type="transmembrane region" description="Helical" evidence="15">
    <location>
        <begin position="7"/>
        <end position="28"/>
    </location>
</feature>
<evidence type="ECO:0000256" key="4">
    <source>
        <dbReference type="ARBA" id="ARBA00018672"/>
    </source>
</evidence>
<comment type="function">
    <text evidence="13">May play the central regulatory role in sporulation. It may be an element of the effector pathway responsible for the activation of sporulation genes in response to nutritional stress. Spo0A may act in concert with spo0H (a sigma factor) to control the expression of some genes that are critical to the sporulation process.</text>
</comment>
<keyword evidence="7" id="KW-0808">Transferase</keyword>
<dbReference type="RefSeq" id="WP_125128585.1">
    <property type="nucleotide sequence ID" value="NZ_RHJS01000002.1"/>
</dbReference>
<dbReference type="SMART" id="SM00387">
    <property type="entry name" value="HATPase_c"/>
    <property type="match status" value="1"/>
</dbReference>
<dbReference type="FunFam" id="3.30.565.10:FF:000023">
    <property type="entry name" value="PAS domain-containing sensor histidine kinase"/>
    <property type="match status" value="1"/>
</dbReference>
<dbReference type="PRINTS" id="PR00344">
    <property type="entry name" value="BCTRLSENSOR"/>
</dbReference>
<evidence type="ECO:0000256" key="12">
    <source>
        <dbReference type="ARBA" id="ARBA00023136"/>
    </source>
</evidence>
<keyword evidence="5" id="KW-1003">Cell membrane</keyword>
<feature type="modified residue" description="4-aspartylphosphate" evidence="14">
    <location>
        <position position="922"/>
    </location>
</feature>
<dbReference type="Pfam" id="PF00072">
    <property type="entry name" value="Response_reg"/>
    <property type="match status" value="2"/>
</dbReference>
<dbReference type="CDD" id="cd17546">
    <property type="entry name" value="REC_hyHK_CKI1_RcsC-like"/>
    <property type="match status" value="2"/>
</dbReference>
<dbReference type="PROSITE" id="PS50110">
    <property type="entry name" value="RESPONSE_REGULATORY"/>
    <property type="match status" value="2"/>
</dbReference>
<accession>A0A3R8KZP5</accession>
<feature type="domain" description="Histidine kinase" evidence="16">
    <location>
        <begin position="627"/>
        <end position="851"/>
    </location>
</feature>
<dbReference type="InterPro" id="IPR036890">
    <property type="entry name" value="HATPase_C_sf"/>
</dbReference>
<proteinExistence type="predicted"/>
<evidence type="ECO:0000259" key="17">
    <source>
        <dbReference type="PROSITE" id="PS50110"/>
    </source>
</evidence>
<name>A0A3R8KZP5_9FIRM</name>
<dbReference type="GO" id="GO:0005524">
    <property type="term" value="F:ATP binding"/>
    <property type="evidence" value="ECO:0007669"/>
    <property type="project" value="UniProtKB-KW"/>
</dbReference>
<comment type="caution">
    <text evidence="19">The sequence shown here is derived from an EMBL/GenBank/DDBJ whole genome shotgun (WGS) entry which is preliminary data.</text>
</comment>
<dbReference type="InterPro" id="IPR003594">
    <property type="entry name" value="HATPase_dom"/>
</dbReference>
<gene>
    <name evidence="19" type="ORF">EBB54_19495</name>
</gene>
<evidence type="ECO:0000256" key="14">
    <source>
        <dbReference type="PROSITE-ProRule" id="PRU00169"/>
    </source>
</evidence>
<dbReference type="InterPro" id="IPR036097">
    <property type="entry name" value="HisK_dim/P_sf"/>
</dbReference>
<dbReference type="PROSITE" id="PS50113">
    <property type="entry name" value="PAC"/>
    <property type="match status" value="1"/>
</dbReference>
<dbReference type="EC" id="2.7.13.3" evidence="3"/>